<gene>
    <name evidence="2" type="ORF">NTEN_LOCUS22487</name>
</gene>
<evidence type="ECO:0000313" key="3">
    <source>
        <dbReference type="Proteomes" id="UP000479000"/>
    </source>
</evidence>
<protein>
    <submittedName>
        <fullName evidence="2">Uncharacterized protein</fullName>
    </submittedName>
</protein>
<evidence type="ECO:0000313" key="2">
    <source>
        <dbReference type="EMBL" id="CAB0018691.1"/>
    </source>
</evidence>
<organism evidence="2 3">
    <name type="scientific">Nesidiocoris tenuis</name>
    <dbReference type="NCBI Taxonomy" id="355587"/>
    <lineage>
        <taxon>Eukaryota</taxon>
        <taxon>Metazoa</taxon>
        <taxon>Ecdysozoa</taxon>
        <taxon>Arthropoda</taxon>
        <taxon>Hexapoda</taxon>
        <taxon>Insecta</taxon>
        <taxon>Pterygota</taxon>
        <taxon>Neoptera</taxon>
        <taxon>Paraneoptera</taxon>
        <taxon>Hemiptera</taxon>
        <taxon>Heteroptera</taxon>
        <taxon>Panheteroptera</taxon>
        <taxon>Cimicomorpha</taxon>
        <taxon>Miridae</taxon>
        <taxon>Dicyphina</taxon>
        <taxon>Nesidiocoris</taxon>
    </lineage>
</organism>
<feature type="compositionally biased region" description="Polar residues" evidence="1">
    <location>
        <begin position="7"/>
        <end position="22"/>
    </location>
</feature>
<dbReference type="Proteomes" id="UP000479000">
    <property type="component" value="Unassembled WGS sequence"/>
</dbReference>
<reference evidence="2 3" key="1">
    <citation type="submission" date="2020-02" db="EMBL/GenBank/DDBJ databases">
        <authorList>
            <person name="Ferguson B K."/>
        </authorList>
    </citation>
    <scope>NUCLEOTIDE SEQUENCE [LARGE SCALE GENOMIC DNA]</scope>
</reference>
<evidence type="ECO:0000256" key="1">
    <source>
        <dbReference type="SAM" id="MobiDB-lite"/>
    </source>
</evidence>
<keyword evidence="3" id="KW-1185">Reference proteome</keyword>
<dbReference type="AlphaFoldDB" id="A0A6H5HPB9"/>
<dbReference type="EMBL" id="CADCXU010033114">
    <property type="protein sequence ID" value="CAB0018691.1"/>
    <property type="molecule type" value="Genomic_DNA"/>
</dbReference>
<name>A0A6H5HPB9_9HEMI</name>
<proteinExistence type="predicted"/>
<feature type="non-terminal residue" evidence="2">
    <location>
        <position position="85"/>
    </location>
</feature>
<accession>A0A6H5HPB9</accession>
<feature type="region of interest" description="Disordered" evidence="1">
    <location>
        <begin position="1"/>
        <end position="37"/>
    </location>
</feature>
<sequence>MEATHTGVASTVDRTGEATTVETTDRTGEATLTEVATEDRVGAGGDILTSVAMDMMALDMASPAVTGSKTLASCTNGWTSSPISS</sequence>